<evidence type="ECO:0000259" key="4">
    <source>
        <dbReference type="PROSITE" id="PS01124"/>
    </source>
</evidence>
<accession>A0A1V6MND0</accession>
<keyword evidence="1" id="KW-0805">Transcription regulation</keyword>
<name>A0A1V6MND0_9ACTN</name>
<reference evidence="5 6" key="2">
    <citation type="submission" date="2017-02" db="EMBL/GenBank/DDBJ databases">
        <title>Draft genome sequence of Streptomyces phaeoluteigriseus type strain DSM41896.</title>
        <authorList>
            <person name="Salih T.S."/>
            <person name="Algora Gallardo L."/>
            <person name="Melo Santos T."/>
            <person name="Filgueira Martinez S."/>
            <person name="Herron P.R."/>
        </authorList>
    </citation>
    <scope>NUCLEOTIDE SEQUENCE [LARGE SCALE GENOMIC DNA]</scope>
    <source>
        <strain evidence="5 6">DSM 41896</strain>
    </source>
</reference>
<evidence type="ECO:0000256" key="3">
    <source>
        <dbReference type="ARBA" id="ARBA00023163"/>
    </source>
</evidence>
<dbReference type="Proteomes" id="UP000184286">
    <property type="component" value="Unassembled WGS sequence"/>
</dbReference>
<dbReference type="PRINTS" id="PR00032">
    <property type="entry name" value="HTHARAC"/>
</dbReference>
<dbReference type="PANTHER" id="PTHR46796:SF6">
    <property type="entry name" value="ARAC SUBFAMILY"/>
    <property type="match status" value="1"/>
</dbReference>
<dbReference type="PROSITE" id="PS01124">
    <property type="entry name" value="HTH_ARAC_FAMILY_2"/>
    <property type="match status" value="1"/>
</dbReference>
<dbReference type="AlphaFoldDB" id="A0A1V6MND0"/>
<dbReference type="GO" id="GO:0003700">
    <property type="term" value="F:DNA-binding transcription factor activity"/>
    <property type="evidence" value="ECO:0007669"/>
    <property type="project" value="InterPro"/>
</dbReference>
<feature type="domain" description="HTH araC/xylS-type" evidence="4">
    <location>
        <begin position="185"/>
        <end position="286"/>
    </location>
</feature>
<keyword evidence="3" id="KW-0804">Transcription</keyword>
<dbReference type="PANTHER" id="PTHR46796">
    <property type="entry name" value="HTH-TYPE TRANSCRIPTIONAL ACTIVATOR RHAS-RELATED"/>
    <property type="match status" value="1"/>
</dbReference>
<dbReference type="InterPro" id="IPR018060">
    <property type="entry name" value="HTH_AraC"/>
</dbReference>
<sequence length="290" mass="32002">MSTTSTIDAPIRRTPLGVEIMTVETGPGRLPGERAPQPEHRPYAREAGEYLFVGLRSATRPPDTDPVSVCLAPGDICFYDAHRPPALDFPERFRATVFLMPADLLGITPADAGRITRTPVARTSRLGALLSPLLSDLARTAARARPPVGDMLAGNAVNLLATLVAERLGSDTEGPSDGQPPPVLARILEHVELHLTEPDLSPETLARAHHISVRYLHKLFQQEGTTLGRWILRRRLEECRRDLLRQDRRSRTIAAVAGRWGFTSATHFSRVFRTAYGMSPREWRDSAGRG</sequence>
<keyword evidence="2" id="KW-0238">DNA-binding</keyword>
<dbReference type="GO" id="GO:0043565">
    <property type="term" value="F:sequence-specific DNA binding"/>
    <property type="evidence" value="ECO:0007669"/>
    <property type="project" value="InterPro"/>
</dbReference>
<dbReference type="OrthoDB" id="9799345at2"/>
<evidence type="ECO:0000313" key="5">
    <source>
        <dbReference type="EMBL" id="OQD53981.1"/>
    </source>
</evidence>
<comment type="caution">
    <text evidence="5">The sequence shown here is derived from an EMBL/GenBank/DDBJ whole genome shotgun (WGS) entry which is preliminary data.</text>
</comment>
<dbReference type="SMART" id="SM00342">
    <property type="entry name" value="HTH_ARAC"/>
    <property type="match status" value="1"/>
</dbReference>
<gene>
    <name evidence="5" type="ORF">BM536_017790</name>
</gene>
<dbReference type="STRING" id="114686.BM536_017790"/>
<dbReference type="Gene3D" id="1.10.10.60">
    <property type="entry name" value="Homeodomain-like"/>
    <property type="match status" value="1"/>
</dbReference>
<evidence type="ECO:0000313" key="6">
    <source>
        <dbReference type="Proteomes" id="UP000184286"/>
    </source>
</evidence>
<organism evidence="5 6">
    <name type="scientific">Streptomyces phaeoluteigriseus</name>
    <dbReference type="NCBI Taxonomy" id="114686"/>
    <lineage>
        <taxon>Bacteria</taxon>
        <taxon>Bacillati</taxon>
        <taxon>Actinomycetota</taxon>
        <taxon>Actinomycetes</taxon>
        <taxon>Kitasatosporales</taxon>
        <taxon>Streptomycetaceae</taxon>
        <taxon>Streptomyces</taxon>
        <taxon>Streptomyces aurantiacus group</taxon>
    </lineage>
</organism>
<reference evidence="6" key="1">
    <citation type="submission" date="2016-11" db="EMBL/GenBank/DDBJ databases">
        <authorList>
            <person name="Schniete J.K."/>
            <person name="Salih T."/>
            <person name="Algora Gallardo L."/>
            <person name="Martinez Fernandez S."/>
            <person name="Herron P.R."/>
        </authorList>
    </citation>
    <scope>NUCLEOTIDE SEQUENCE [LARGE SCALE GENOMIC DNA]</scope>
    <source>
        <strain evidence="6">DSM 41896</strain>
    </source>
</reference>
<dbReference type="InterPro" id="IPR009057">
    <property type="entry name" value="Homeodomain-like_sf"/>
</dbReference>
<evidence type="ECO:0000256" key="1">
    <source>
        <dbReference type="ARBA" id="ARBA00023015"/>
    </source>
</evidence>
<dbReference type="RefSeq" id="WP_073491133.1">
    <property type="nucleotide sequence ID" value="NZ_MPOH02000015.1"/>
</dbReference>
<dbReference type="Pfam" id="PF12833">
    <property type="entry name" value="HTH_18"/>
    <property type="match status" value="1"/>
</dbReference>
<dbReference type="InterPro" id="IPR035418">
    <property type="entry name" value="AraC-bd_2"/>
</dbReference>
<dbReference type="SUPFAM" id="SSF46689">
    <property type="entry name" value="Homeodomain-like"/>
    <property type="match status" value="1"/>
</dbReference>
<evidence type="ECO:0000256" key="2">
    <source>
        <dbReference type="ARBA" id="ARBA00023125"/>
    </source>
</evidence>
<dbReference type="EMBL" id="MPOH02000015">
    <property type="protein sequence ID" value="OQD53981.1"/>
    <property type="molecule type" value="Genomic_DNA"/>
</dbReference>
<dbReference type="InterPro" id="IPR020449">
    <property type="entry name" value="Tscrpt_reg_AraC-type_HTH"/>
</dbReference>
<dbReference type="InterPro" id="IPR050204">
    <property type="entry name" value="AraC_XylS_family_regulators"/>
</dbReference>
<dbReference type="Pfam" id="PF14525">
    <property type="entry name" value="AraC_binding_2"/>
    <property type="match status" value="1"/>
</dbReference>
<proteinExistence type="predicted"/>
<protein>
    <submittedName>
        <fullName evidence="5">AraC family transcriptional regulator</fullName>
    </submittedName>
</protein>